<evidence type="ECO:0000313" key="4">
    <source>
        <dbReference type="Proteomes" id="UP001145742"/>
    </source>
</evidence>
<dbReference type="PANTHER" id="PTHR13308:SF23">
    <property type="entry name" value="NEDD4-BINDING PROTEIN 2-LIKE 2"/>
    <property type="match status" value="1"/>
</dbReference>
<dbReference type="InterPro" id="IPR026302">
    <property type="entry name" value="NEDD4-bd_p2"/>
</dbReference>
<evidence type="ECO:0000256" key="2">
    <source>
        <dbReference type="SAM" id="MobiDB-lite"/>
    </source>
</evidence>
<dbReference type="Gene3D" id="3.40.50.300">
    <property type="entry name" value="P-loop containing nucleotide triphosphate hydrolases"/>
    <property type="match status" value="1"/>
</dbReference>
<evidence type="ECO:0000256" key="1">
    <source>
        <dbReference type="SAM" id="Coils"/>
    </source>
</evidence>
<comment type="caution">
    <text evidence="3">The sequence shown here is derived from an EMBL/GenBank/DDBJ whole genome shotgun (WGS) entry which is preliminary data.</text>
</comment>
<dbReference type="Proteomes" id="UP001145742">
    <property type="component" value="Unassembled WGS sequence"/>
</dbReference>
<feature type="region of interest" description="Disordered" evidence="2">
    <location>
        <begin position="894"/>
        <end position="924"/>
    </location>
</feature>
<feature type="region of interest" description="Disordered" evidence="2">
    <location>
        <begin position="959"/>
        <end position="983"/>
    </location>
</feature>
<evidence type="ECO:0000313" key="3">
    <source>
        <dbReference type="EMBL" id="KAJ7404320.1"/>
    </source>
</evidence>
<feature type="compositionally biased region" description="Basic residues" evidence="2">
    <location>
        <begin position="688"/>
        <end position="699"/>
    </location>
</feature>
<gene>
    <name evidence="3" type="primary">N4BP2L2</name>
    <name evidence="3" type="ORF">WISP_146221</name>
</gene>
<dbReference type="EMBL" id="WHWB01034779">
    <property type="protein sequence ID" value="KAJ7404320.1"/>
    <property type="molecule type" value="Genomic_DNA"/>
</dbReference>
<name>A0ABQ9CKX9_9PASS</name>
<keyword evidence="4" id="KW-1185">Reference proteome</keyword>
<dbReference type="PANTHER" id="PTHR13308">
    <property type="entry name" value="NEDD4-BINDING PROTEIN 2-LIKE 1"/>
    <property type="match status" value="1"/>
</dbReference>
<organism evidence="3 4">
    <name type="scientific">Willisornis vidua</name>
    <name type="common">Xingu scale-backed antbird</name>
    <dbReference type="NCBI Taxonomy" id="1566151"/>
    <lineage>
        <taxon>Eukaryota</taxon>
        <taxon>Metazoa</taxon>
        <taxon>Chordata</taxon>
        <taxon>Craniata</taxon>
        <taxon>Vertebrata</taxon>
        <taxon>Euteleostomi</taxon>
        <taxon>Archelosauria</taxon>
        <taxon>Archosauria</taxon>
        <taxon>Dinosauria</taxon>
        <taxon>Saurischia</taxon>
        <taxon>Theropoda</taxon>
        <taxon>Coelurosauria</taxon>
        <taxon>Aves</taxon>
        <taxon>Neognathae</taxon>
        <taxon>Neoaves</taxon>
        <taxon>Telluraves</taxon>
        <taxon>Australaves</taxon>
        <taxon>Passeriformes</taxon>
        <taxon>Thamnophilidae</taxon>
        <taxon>Willisornis</taxon>
    </lineage>
</organism>
<keyword evidence="1" id="KW-0175">Coiled coil</keyword>
<accession>A0ABQ9CKX9</accession>
<dbReference type="SUPFAM" id="SSF52540">
    <property type="entry name" value="P-loop containing nucleoside triphosphate hydrolases"/>
    <property type="match status" value="1"/>
</dbReference>
<feature type="region of interest" description="Disordered" evidence="2">
    <location>
        <begin position="268"/>
        <end position="304"/>
    </location>
</feature>
<feature type="coiled-coil region" evidence="1">
    <location>
        <begin position="310"/>
        <end position="349"/>
    </location>
</feature>
<dbReference type="Pfam" id="PF13671">
    <property type="entry name" value="AAA_33"/>
    <property type="match status" value="1"/>
</dbReference>
<proteinExistence type="predicted"/>
<dbReference type="InterPro" id="IPR027417">
    <property type="entry name" value="P-loop_NTPase"/>
</dbReference>
<feature type="compositionally biased region" description="Polar residues" evidence="2">
    <location>
        <begin position="894"/>
        <end position="916"/>
    </location>
</feature>
<protein>
    <submittedName>
        <fullName evidence="3">NEDD4-binding protein 2-like 2 isoform X1</fullName>
    </submittedName>
</protein>
<feature type="region of interest" description="Disordered" evidence="2">
    <location>
        <begin position="439"/>
        <end position="458"/>
    </location>
</feature>
<sequence length="1376" mass="154631">MDLLKRVQRRATKLIRMMEHFSYEVRLDCSAWKREGDVTAAFQYLKEAYKEDGERFFTRAHCDRPKGNGFKQKDDHTCMLYSRLLEYKARSKKFGLIVRWMLHAENRVQLLECQDEIKSELYSKRMKSTEGTYEKLSDDTPSIQEEVDAERTSGDWIPTYPSDNQGQDEMEKQEKILPGVLESLNEVLPENNPVLSQPVDLETVQNVNPPFASINDSEEEKDSFITNNAGEDNIKKRGTSFSVSRNASDEDFFTSKEFIGPIYKPAKSNEQDQCGSCNECGSSGGDENELHENRTKRKEAKKMQAVSATVSEIDDELDQFYKEIHQLENENLDTNLQEKETDISQEQHSPYNPSQSSQEDCQHLLLGSPQPFYGNGQSFLGEQNSQKTNNEQQFVVETPGWKTENTFNGQVDAKYWNCSVPEFRPAWQTRASFRVPQGPLPARSNHQSHFQTLNSPPQIPNVLPFQHRELSYKNHHGYYGNTDINSQGPLLNQNTSYAGHTDIHTTQVFRNGNNDQKGLQNNGFYETREQCWKDPKADNTEGIHRFSSLELSEERFRSQKFLLILRGLPGSGKSTLSRILLGQSGDGVVFSTDDYFRQQAGYTYNAAQLSDAHEWNRKRAKQAMEQGKSPVIIDNTNTQAWEMKPYVEVALEKGYRVEFHEPDTWWKFNPEELEKEAKLKKIPGHLLKKANQKKKQKRNKSMENNNTEITKPMLHEVAHYPIPGDQDASESEKDDLELKNSKSLCTFSKAPEDPVAVCEEQPNTADESLREAAGVSTERFLLTVPEVSMMSNSALKNELPVEGDSSLLIDVKPFSTQNLTTNALNDEEANQRHKENLCRSSFLKISSDKNSIHETEGVSGGYDTSLLSTENKLGSCQITGEPDVEAKLISLNSEETENSQGYNSNVHDNVPDNNTEGKGALKAEETSSNAWTSFSIHLSTEDLQLGFDAQVSLSPWSEDKFVSEQSPQKMGEPKQAQSNSSAELNCYQSNEGLVKEKRNETEIEEVGKVISNGLSASPAGEVHFASLVEATATFMQCSSEVNVPINDATPTTSKRKRYKRIVNLAPKFNLPRQIGGHREGGKEVPIKDDVPQISVLEVGQKNFLSKNHGEAREEDGALQEYFALYSDTKATPALSTPDADTLLHDIFHIHSGQCSPISEHSCRVSVPSRTKEEQAATLKPQDVVDEKEDESEQVSSEATHVQPDILSSVKVVSQYPEASSILASCSEKVNEAGDPEPAEASQLEDNQDVDMKCSFLGLPLSLEFAFQLVQLFGSPGLPLESLLPDDYIVPLDWKVSEMIYLLWKTSVEEKQKANGLQNGNSLTDDNISLEDLNKNHQENQDSSETLPDIEIFQGMIEENVITCASTACLDAAFHQS</sequence>
<reference evidence="3" key="1">
    <citation type="submission" date="2019-10" db="EMBL/GenBank/DDBJ databases">
        <authorList>
            <person name="Soares A.E.R."/>
            <person name="Aleixo A."/>
            <person name="Schneider P."/>
            <person name="Miyaki C.Y."/>
            <person name="Schneider M.P."/>
            <person name="Mello C."/>
            <person name="Vasconcelos A.T.R."/>
        </authorList>
    </citation>
    <scope>NUCLEOTIDE SEQUENCE</scope>
    <source>
        <tissue evidence="3">Muscle</tissue>
    </source>
</reference>
<feature type="compositionally biased region" description="Acidic residues" evidence="2">
    <location>
        <begin position="1183"/>
        <end position="1192"/>
    </location>
</feature>
<feature type="region of interest" description="Disordered" evidence="2">
    <location>
        <begin position="688"/>
        <end position="713"/>
    </location>
</feature>
<feature type="region of interest" description="Disordered" evidence="2">
    <location>
        <begin position="1165"/>
        <end position="1200"/>
    </location>
</feature>
<feature type="compositionally biased region" description="Polar residues" evidence="2">
    <location>
        <begin position="444"/>
        <end position="456"/>
    </location>
</feature>